<name>A0A3G9CTF7_METTE</name>
<dbReference type="AlphaFoldDB" id="A0A3G9CTF7"/>
<reference evidence="1 2" key="1">
    <citation type="submission" date="2016-09" db="EMBL/GenBank/DDBJ databases">
        <title>Complete Genome Sequence of Methanosarcina thermophila MT-1.</title>
        <authorList>
            <person name="Kouzuma A."/>
        </authorList>
    </citation>
    <scope>NUCLEOTIDE SEQUENCE [LARGE SCALE GENOMIC DNA]</scope>
    <source>
        <strain evidence="1 2">MT-1</strain>
    </source>
</reference>
<dbReference type="EMBL" id="AP017646">
    <property type="protein sequence ID" value="BAW29294.1"/>
    <property type="molecule type" value="Genomic_DNA"/>
</dbReference>
<proteinExistence type="predicted"/>
<sequence length="71" mass="8229">MKHSSIFTLYFRISWLKSDLRGIETSDETPARIRTEVSRLKSDLRGIETTLTDTKFVRLAQLKSDLRGIET</sequence>
<accession>A0A3G9CTF7</accession>
<evidence type="ECO:0000313" key="1">
    <source>
        <dbReference type="EMBL" id="BAW29294.1"/>
    </source>
</evidence>
<protein>
    <submittedName>
        <fullName evidence="1">Uncharacterized protein</fullName>
    </submittedName>
</protein>
<dbReference type="Proteomes" id="UP000265557">
    <property type="component" value="Chromosome"/>
</dbReference>
<organism evidence="1 2">
    <name type="scientific">Methanosarcina thermophila</name>
    <dbReference type="NCBI Taxonomy" id="2210"/>
    <lineage>
        <taxon>Archaea</taxon>
        <taxon>Methanobacteriati</taxon>
        <taxon>Methanobacteriota</taxon>
        <taxon>Stenosarchaea group</taxon>
        <taxon>Methanomicrobia</taxon>
        <taxon>Methanosarcinales</taxon>
        <taxon>Methanosarcinaceae</taxon>
        <taxon>Methanosarcina</taxon>
    </lineage>
</organism>
<evidence type="ECO:0000313" key="2">
    <source>
        <dbReference type="Proteomes" id="UP000265557"/>
    </source>
</evidence>
<gene>
    <name evidence="1" type="ORF">MESMT1_1364</name>
</gene>